<accession>A0A0F9I6W1</accession>
<protein>
    <recommendedName>
        <fullName evidence="1">J domain-containing protein</fullName>
    </recommendedName>
</protein>
<dbReference type="Pfam" id="PF00226">
    <property type="entry name" value="DnaJ"/>
    <property type="match status" value="1"/>
</dbReference>
<dbReference type="AlphaFoldDB" id="A0A0F9I6W1"/>
<dbReference type="InterPro" id="IPR001623">
    <property type="entry name" value="DnaJ_domain"/>
</dbReference>
<evidence type="ECO:0000259" key="1">
    <source>
        <dbReference type="PROSITE" id="PS50076"/>
    </source>
</evidence>
<dbReference type="InterPro" id="IPR036869">
    <property type="entry name" value="J_dom_sf"/>
</dbReference>
<dbReference type="PRINTS" id="PR00625">
    <property type="entry name" value="JDOMAIN"/>
</dbReference>
<reference evidence="2" key="1">
    <citation type="journal article" date="2015" name="Nature">
        <title>Complex archaea that bridge the gap between prokaryotes and eukaryotes.</title>
        <authorList>
            <person name="Spang A."/>
            <person name="Saw J.H."/>
            <person name="Jorgensen S.L."/>
            <person name="Zaremba-Niedzwiedzka K."/>
            <person name="Martijn J."/>
            <person name="Lind A.E."/>
            <person name="van Eijk R."/>
            <person name="Schleper C."/>
            <person name="Guy L."/>
            <person name="Ettema T.J."/>
        </authorList>
    </citation>
    <scope>NUCLEOTIDE SEQUENCE</scope>
</reference>
<dbReference type="PROSITE" id="PS50076">
    <property type="entry name" value="DNAJ_2"/>
    <property type="match status" value="1"/>
</dbReference>
<dbReference type="SUPFAM" id="SSF46565">
    <property type="entry name" value="Chaperone J-domain"/>
    <property type="match status" value="1"/>
</dbReference>
<dbReference type="EMBL" id="LAZR01022065">
    <property type="protein sequence ID" value="KKL83157.1"/>
    <property type="molecule type" value="Genomic_DNA"/>
</dbReference>
<proteinExistence type="predicted"/>
<gene>
    <name evidence="2" type="ORF">LCGC14_1977550</name>
</gene>
<evidence type="ECO:0000313" key="2">
    <source>
        <dbReference type="EMBL" id="KKL83157.1"/>
    </source>
</evidence>
<feature type="domain" description="J" evidence="1">
    <location>
        <begin position="11"/>
        <end position="80"/>
    </location>
</feature>
<dbReference type="SMART" id="SM00271">
    <property type="entry name" value="DnaJ"/>
    <property type="match status" value="1"/>
</dbReference>
<comment type="caution">
    <text evidence="2">The sequence shown here is derived from an EMBL/GenBank/DDBJ whole genome shotgun (WGS) entry which is preliminary data.</text>
</comment>
<dbReference type="CDD" id="cd06257">
    <property type="entry name" value="DnaJ"/>
    <property type="match status" value="1"/>
</dbReference>
<dbReference type="Gene3D" id="1.10.287.110">
    <property type="entry name" value="DnaJ domain"/>
    <property type="match status" value="1"/>
</dbReference>
<name>A0A0F9I6W1_9ZZZZ</name>
<organism evidence="2">
    <name type="scientific">marine sediment metagenome</name>
    <dbReference type="NCBI Taxonomy" id="412755"/>
    <lineage>
        <taxon>unclassified sequences</taxon>
        <taxon>metagenomes</taxon>
        <taxon>ecological metagenomes</taxon>
    </lineage>
</organism>
<sequence>MNKRDQVTVIDALKILEMPIGSTMENIKKNYRKLAMIYHPDKNKNDKVIMKKLEYIVNNKDLNGDLTNTSNKVLRYERLSYLWKYSKSKPIIRNYIENLIEITRTIIDLKKLNKKIPFSNIYDGHRMLGEKRAVRDLIKNITTKY</sequence>